<feature type="transmembrane region" description="Helical" evidence="7">
    <location>
        <begin position="128"/>
        <end position="149"/>
    </location>
</feature>
<evidence type="ECO:0000256" key="3">
    <source>
        <dbReference type="ARBA" id="ARBA00022475"/>
    </source>
</evidence>
<dbReference type="RefSeq" id="WP_039207775.1">
    <property type="nucleotide sequence ID" value="NZ_JSCE01000123.1"/>
</dbReference>
<evidence type="ECO:0000313" key="9">
    <source>
        <dbReference type="Proteomes" id="UP000030993"/>
    </source>
</evidence>
<evidence type="ECO:0000256" key="7">
    <source>
        <dbReference type="SAM" id="Phobius"/>
    </source>
</evidence>
<dbReference type="AlphaFoldDB" id="A0A0B2JV65"/>
<evidence type="ECO:0000256" key="5">
    <source>
        <dbReference type="ARBA" id="ARBA00022989"/>
    </source>
</evidence>
<dbReference type="PANTHER" id="PTHR36838:SF4">
    <property type="entry name" value="AUXIN EFFLUX CARRIER FAMILY PROTEIN"/>
    <property type="match status" value="1"/>
</dbReference>
<keyword evidence="6 7" id="KW-0472">Membrane</keyword>
<feature type="transmembrane region" description="Helical" evidence="7">
    <location>
        <begin position="284"/>
        <end position="306"/>
    </location>
</feature>
<gene>
    <name evidence="8" type="ORF">NZ47_06160</name>
</gene>
<protein>
    <submittedName>
        <fullName evidence="8">Malonate transporter</fullName>
    </submittedName>
</protein>
<name>A0A0B2JV65_9FIRM</name>
<feature type="transmembrane region" description="Helical" evidence="7">
    <location>
        <begin position="6"/>
        <end position="24"/>
    </location>
</feature>
<feature type="transmembrane region" description="Helical" evidence="7">
    <location>
        <begin position="161"/>
        <end position="183"/>
    </location>
</feature>
<dbReference type="Pfam" id="PF03547">
    <property type="entry name" value="Mem_trans"/>
    <property type="match status" value="2"/>
</dbReference>
<feature type="transmembrane region" description="Helical" evidence="7">
    <location>
        <begin position="36"/>
        <end position="57"/>
    </location>
</feature>
<dbReference type="Proteomes" id="UP000030993">
    <property type="component" value="Unassembled WGS sequence"/>
</dbReference>
<keyword evidence="4 7" id="KW-0812">Transmembrane</keyword>
<dbReference type="GO" id="GO:0055085">
    <property type="term" value="P:transmembrane transport"/>
    <property type="evidence" value="ECO:0007669"/>
    <property type="project" value="InterPro"/>
</dbReference>
<comment type="subcellular location">
    <subcellularLocation>
        <location evidence="1">Membrane</location>
        <topology evidence="1">Multi-pass membrane protein</topology>
    </subcellularLocation>
</comment>
<evidence type="ECO:0000256" key="2">
    <source>
        <dbReference type="ARBA" id="ARBA00022448"/>
    </source>
</evidence>
<evidence type="ECO:0000313" key="8">
    <source>
        <dbReference type="EMBL" id="KHM52215.1"/>
    </source>
</evidence>
<dbReference type="EMBL" id="JSCE01000123">
    <property type="protein sequence ID" value="KHM52215.1"/>
    <property type="molecule type" value="Genomic_DNA"/>
</dbReference>
<proteinExistence type="predicted"/>
<organism evidence="8 9">
    <name type="scientific">Anaerovibrio lipolyticus</name>
    <dbReference type="NCBI Taxonomy" id="82374"/>
    <lineage>
        <taxon>Bacteria</taxon>
        <taxon>Bacillati</taxon>
        <taxon>Bacillota</taxon>
        <taxon>Negativicutes</taxon>
        <taxon>Selenomonadales</taxon>
        <taxon>Selenomonadaceae</taxon>
        <taxon>Anaerovibrio</taxon>
    </lineage>
</organism>
<dbReference type="InterPro" id="IPR004776">
    <property type="entry name" value="Mem_transp_PIN-like"/>
</dbReference>
<feature type="transmembrane region" description="Helical" evidence="7">
    <location>
        <begin position="256"/>
        <end position="275"/>
    </location>
</feature>
<dbReference type="STRING" id="82374.NZ47_06160"/>
<dbReference type="eggNOG" id="COG0679">
    <property type="taxonomic scope" value="Bacteria"/>
</dbReference>
<keyword evidence="3" id="KW-1003">Cell membrane</keyword>
<dbReference type="GO" id="GO:0016020">
    <property type="term" value="C:membrane"/>
    <property type="evidence" value="ECO:0007669"/>
    <property type="project" value="UniProtKB-SubCell"/>
</dbReference>
<evidence type="ECO:0000256" key="4">
    <source>
        <dbReference type="ARBA" id="ARBA00022692"/>
    </source>
</evidence>
<feature type="transmembrane region" description="Helical" evidence="7">
    <location>
        <begin position="227"/>
        <end position="250"/>
    </location>
</feature>
<evidence type="ECO:0000256" key="6">
    <source>
        <dbReference type="ARBA" id="ARBA00023136"/>
    </source>
</evidence>
<keyword evidence="5 7" id="KW-1133">Transmembrane helix</keyword>
<feature type="transmembrane region" description="Helical" evidence="7">
    <location>
        <begin position="69"/>
        <end position="92"/>
    </location>
</feature>
<feature type="transmembrane region" description="Helical" evidence="7">
    <location>
        <begin position="104"/>
        <end position="122"/>
    </location>
</feature>
<dbReference type="PANTHER" id="PTHR36838">
    <property type="entry name" value="AUXIN EFFLUX CARRIER FAMILY PROTEIN"/>
    <property type="match status" value="1"/>
</dbReference>
<comment type="caution">
    <text evidence="8">The sequence shown here is derived from an EMBL/GenBank/DDBJ whole genome shotgun (WGS) entry which is preliminary data.</text>
</comment>
<keyword evidence="9" id="KW-1185">Reference proteome</keyword>
<accession>A0A0B2JV65</accession>
<feature type="transmembrane region" description="Helical" evidence="7">
    <location>
        <begin position="195"/>
        <end position="215"/>
    </location>
</feature>
<evidence type="ECO:0000256" key="1">
    <source>
        <dbReference type="ARBA" id="ARBA00004141"/>
    </source>
</evidence>
<sequence length="313" mass="34224">MYSNFIVSLEAVLPIAILIGVGMLTKKMQLLTKDEIAHVNKLVFKILFFCLLFKNMYQADFSIAFQPQLLLFTLIAILATVAVASVVVCYFVTDNKRRGAMIHSIYRSNFIIIGIPVAANIYGQDNIAITAMLITVVIPLYNILAVTIFETFRGNEIKLKPVLLGIAHNPMILGCVVGIIFNLCHLVVPNAVLKPIFQIGSATTPLALILLGASFTISSIKKDHLSIMLCTLGRLVIAPAIILPIAVWMGYRNIELVSLMTVFAAPCAVVGFTMAQQMESDYELAGNCIIMTSGLSCFTLFGWIFLGKTLGLI</sequence>
<reference evidence="8 9" key="1">
    <citation type="journal article" date="2013" name="PLoS ONE">
        <title>Identification and characterization of three novel lipases belonging to families II and V from Anaerovibrio lipolyticus 5ST.</title>
        <authorList>
            <person name="Prive F."/>
            <person name="Kaderbhai N.N."/>
            <person name="Girdwood S."/>
            <person name="Worgan H.J."/>
            <person name="Pinloche E."/>
            <person name="Scollan N.D."/>
            <person name="Huws S.A."/>
            <person name="Newbold C.J."/>
        </authorList>
    </citation>
    <scope>NUCLEOTIDE SEQUENCE [LARGE SCALE GENOMIC DNA]</scope>
    <source>
        <strain evidence="8 9">5S</strain>
    </source>
</reference>
<keyword evidence="2" id="KW-0813">Transport</keyword>